<keyword evidence="1" id="KW-0456">Lyase</keyword>
<accession>A0ACD4RAW7</accession>
<organism evidence="1 2">
    <name type="scientific">Metabacillus hrfriensis</name>
    <dbReference type="NCBI Taxonomy" id="3048891"/>
    <lineage>
        <taxon>Bacteria</taxon>
        <taxon>Bacillati</taxon>
        <taxon>Bacillota</taxon>
        <taxon>Bacilli</taxon>
        <taxon>Bacillales</taxon>
        <taxon>Bacillaceae</taxon>
        <taxon>Metabacillus</taxon>
    </lineage>
</organism>
<keyword evidence="2" id="KW-1185">Reference proteome</keyword>
<evidence type="ECO:0000313" key="2">
    <source>
        <dbReference type="Proteomes" id="UP001226091"/>
    </source>
</evidence>
<dbReference type="EMBL" id="CP126116">
    <property type="protein sequence ID" value="WHZ57588.1"/>
    <property type="molecule type" value="Genomic_DNA"/>
</dbReference>
<evidence type="ECO:0000313" key="1">
    <source>
        <dbReference type="EMBL" id="WHZ57588.1"/>
    </source>
</evidence>
<name>A0ACD4RAW7_9BACI</name>
<dbReference type="Proteomes" id="UP001226091">
    <property type="component" value="Chromosome"/>
</dbReference>
<reference evidence="2" key="1">
    <citation type="journal article" date="2025" name="Aquaculture">
        <title>Assessment of the bioflocculant production and safety properties of Metabacillus hrfriensis sp. nov. based on phenotypic and whole-genome sequencing analysis.</title>
        <authorList>
            <person name="Zhang R."/>
            <person name="Zhao Z."/>
            <person name="Luo L."/>
            <person name="Wang S."/>
            <person name="Guo K."/>
            <person name="Xu W."/>
        </authorList>
    </citation>
    <scope>NUCLEOTIDE SEQUENCE [LARGE SCALE GENOMIC DNA]</scope>
    <source>
        <strain evidence="2">CT-WN-B3</strain>
    </source>
</reference>
<proteinExistence type="predicted"/>
<gene>
    <name evidence="1" type="ORF">QLQ22_23570</name>
</gene>
<protein>
    <submittedName>
        <fullName evidence="1">Alginate lyase family protein</fullName>
    </submittedName>
</protein>
<sequence>MFFKRFFVLILICIILISAIFFRENESYGIYSEQEFHEVKEMIKKDEQRLEAYIQFIELANNYLKRKANPVDYLYIPPTYVDNSGHAKARKDITEDAYASYILGLAWKLTDQEIYAEKAIDILNHWSKTNKQISAKDDTPLVAANSGIGFIYSATLLHDYKKWDQSQFRKWVESTYLPTIQFARNRSNNWANWGNLASLTTYSYLGDKSKLEKEVMYTKKIIVSQIDANGKMKEEVARKAKSMRYTYFALAPLTQSAFLIYNETNTNLFDLNSLEGKRIKAAFDKLYNAVENPNNWQYYTKTDLEKPNMEGNNNWPGSLIEAMSHIYPQENYNHLITQYRPILGGYIANRGPHHLAWNFPTLIPPIISN</sequence>